<dbReference type="InterPro" id="IPR001898">
    <property type="entry name" value="SLC13A/DASS"/>
</dbReference>
<evidence type="ECO:0000256" key="4">
    <source>
        <dbReference type="ARBA" id="ARBA00022692"/>
    </source>
</evidence>
<feature type="transmembrane region" description="Helical" evidence="8">
    <location>
        <begin position="175"/>
        <end position="195"/>
    </location>
</feature>
<evidence type="ECO:0000256" key="8">
    <source>
        <dbReference type="SAM" id="Phobius"/>
    </source>
</evidence>
<evidence type="ECO:0000313" key="10">
    <source>
        <dbReference type="Proteomes" id="UP000218387"/>
    </source>
</evidence>
<dbReference type="GO" id="GO:1905039">
    <property type="term" value="P:carboxylic acid transmembrane transport"/>
    <property type="evidence" value="ECO:0007669"/>
    <property type="project" value="UniProtKB-ARBA"/>
</dbReference>
<feature type="transmembrane region" description="Helical" evidence="8">
    <location>
        <begin position="294"/>
        <end position="313"/>
    </location>
</feature>
<reference evidence="9 10" key="1">
    <citation type="submission" date="2018-05" db="EMBL/GenBank/DDBJ databases">
        <title>Genome comparison of Eubacterium sp.</title>
        <authorList>
            <person name="Feng Y."/>
            <person name="Sanchez-Andrea I."/>
            <person name="Stams A.J.M."/>
            <person name="De Vos W.M."/>
        </authorList>
    </citation>
    <scope>NUCLEOTIDE SEQUENCE [LARGE SCALE GENOMIC DNA]</scope>
    <source>
        <strain evidence="9 10">YI</strain>
    </source>
</reference>
<dbReference type="GO" id="GO:0005886">
    <property type="term" value="C:plasma membrane"/>
    <property type="evidence" value="ECO:0007669"/>
    <property type="project" value="TreeGrafter"/>
</dbReference>
<evidence type="ECO:0000256" key="6">
    <source>
        <dbReference type="ARBA" id="ARBA00023136"/>
    </source>
</evidence>
<feature type="transmembrane region" description="Helical" evidence="8">
    <location>
        <begin position="446"/>
        <end position="469"/>
    </location>
</feature>
<evidence type="ECO:0000256" key="5">
    <source>
        <dbReference type="ARBA" id="ARBA00022989"/>
    </source>
</evidence>
<proteinExistence type="inferred from homology"/>
<dbReference type="EMBL" id="CP029487">
    <property type="protein sequence ID" value="QCT72061.1"/>
    <property type="molecule type" value="Genomic_DNA"/>
</dbReference>
<feature type="transmembrane region" description="Helical" evidence="8">
    <location>
        <begin position="145"/>
        <end position="163"/>
    </location>
</feature>
<dbReference type="Proteomes" id="UP000218387">
    <property type="component" value="Chromosome"/>
</dbReference>
<feature type="transmembrane region" description="Helical" evidence="8">
    <location>
        <begin position="364"/>
        <end position="390"/>
    </location>
</feature>
<feature type="transmembrane region" description="Helical" evidence="8">
    <location>
        <begin position="325"/>
        <end position="344"/>
    </location>
</feature>
<sequence>MQQDSKIKKTQMIGMLVSAAIVVIMYFMPAPADLGVAGWRTISILLVFLVLLVTEAFPAGVICIITLILMPMLGAVPSIGDGFTGFANPVTFFILASFGISAAIAKMPIAHRILLVIIRLLKGSTRGIIFGIMVCTALFSSMVSNIPTTAIFMGIALGFLDIFEDEDEKKRTGKALMIAIPVSAMVGGVMTPAGSSLNLLVIGMLEQMTGITVSFVQWMLFGIPLAIVILPVAWLIITKVYHPADMDPDRLKDYINTLNTHDKMDIKEKFVILVTLIMLVCWIASSWFPVFNVTMVALCGLFCLFLPKIGALSWDEFVKSVSWQVFFLVGTVLTLGTAISANGIGNWLVASFMPEQMSITGPVLIAICGFIGFAMLIVVPVAPAFIAVLAPAMISVAANCGYSPAILMIILGICAGNAYLLPLDTVPMITYSKGFYKMSEMPKSTALIQVILVILMAVWFPLAGSIVGFI</sequence>
<evidence type="ECO:0000256" key="2">
    <source>
        <dbReference type="ARBA" id="ARBA00006772"/>
    </source>
</evidence>
<keyword evidence="4 8" id="KW-0812">Transmembrane</keyword>
<feature type="transmembrane region" description="Helical" evidence="8">
    <location>
        <begin position="86"/>
        <end position="105"/>
    </location>
</feature>
<keyword evidence="6 8" id="KW-0472">Membrane</keyword>
<dbReference type="NCBIfam" id="TIGR00785">
    <property type="entry name" value="dass"/>
    <property type="match status" value="1"/>
</dbReference>
<dbReference type="RefSeq" id="WP_074618266.1">
    <property type="nucleotide sequence ID" value="NZ_CABJDW020000001.1"/>
</dbReference>
<dbReference type="GO" id="GO:0008514">
    <property type="term" value="F:organic anion transmembrane transporter activity"/>
    <property type="evidence" value="ECO:0007669"/>
    <property type="project" value="UniProtKB-ARBA"/>
</dbReference>
<dbReference type="AlphaFoldDB" id="A0A4P9CB40"/>
<comment type="similarity">
    <text evidence="2">Belongs to the SLC13A/DASS transporter (TC 2.A.47) family. NADC subfamily.</text>
</comment>
<keyword evidence="10" id="KW-1185">Reference proteome</keyword>
<protein>
    <recommendedName>
        <fullName evidence="3">Sodium-dependent dicarboxylate transporter SdcS</fullName>
    </recommendedName>
    <alternativeName>
        <fullName evidence="7">Na(+)/dicarboxylate symporter</fullName>
    </alternativeName>
</protein>
<dbReference type="KEGG" id="emt:CPZ25_012220"/>
<feature type="transmembrane region" description="Helical" evidence="8">
    <location>
        <begin position="270"/>
        <end position="288"/>
    </location>
</feature>
<keyword evidence="5 8" id="KW-1133">Transmembrane helix</keyword>
<feature type="transmembrane region" description="Helical" evidence="8">
    <location>
        <begin position="61"/>
        <end position="80"/>
    </location>
</feature>
<dbReference type="Pfam" id="PF00939">
    <property type="entry name" value="Na_sulph_symp"/>
    <property type="match status" value="1"/>
</dbReference>
<evidence type="ECO:0000256" key="1">
    <source>
        <dbReference type="ARBA" id="ARBA00004141"/>
    </source>
</evidence>
<comment type="subcellular location">
    <subcellularLocation>
        <location evidence="1">Membrane</location>
        <topology evidence="1">Multi-pass membrane protein</topology>
    </subcellularLocation>
</comment>
<accession>A0A4P9CB40</accession>
<dbReference type="PANTHER" id="PTHR10283:SF82">
    <property type="entry name" value="SOLUTE CARRIER FAMILY 13 MEMBER 2"/>
    <property type="match status" value="1"/>
</dbReference>
<dbReference type="PANTHER" id="PTHR10283">
    <property type="entry name" value="SOLUTE CARRIER FAMILY 13 MEMBER"/>
    <property type="match status" value="1"/>
</dbReference>
<organism evidence="9 10">
    <name type="scientific">Eubacterium maltosivorans</name>
    <dbReference type="NCBI Taxonomy" id="2041044"/>
    <lineage>
        <taxon>Bacteria</taxon>
        <taxon>Bacillati</taxon>
        <taxon>Bacillota</taxon>
        <taxon>Clostridia</taxon>
        <taxon>Eubacteriales</taxon>
        <taxon>Eubacteriaceae</taxon>
        <taxon>Eubacterium</taxon>
    </lineage>
</organism>
<name>A0A4P9CB40_EUBML</name>
<evidence type="ECO:0000256" key="3">
    <source>
        <dbReference type="ARBA" id="ARBA00020150"/>
    </source>
</evidence>
<gene>
    <name evidence="9" type="ORF">CPZ25_012220</name>
</gene>
<evidence type="ECO:0000256" key="7">
    <source>
        <dbReference type="ARBA" id="ARBA00031174"/>
    </source>
</evidence>
<feature type="transmembrane region" description="Helical" evidence="8">
    <location>
        <begin position="36"/>
        <end position="54"/>
    </location>
</feature>
<feature type="transmembrane region" description="Helical" evidence="8">
    <location>
        <begin position="402"/>
        <end position="421"/>
    </location>
</feature>
<feature type="transmembrane region" description="Helical" evidence="8">
    <location>
        <begin position="12"/>
        <end position="30"/>
    </location>
</feature>
<feature type="transmembrane region" description="Helical" evidence="8">
    <location>
        <begin position="215"/>
        <end position="237"/>
    </location>
</feature>
<evidence type="ECO:0000313" key="9">
    <source>
        <dbReference type="EMBL" id="QCT72061.1"/>
    </source>
</evidence>